<keyword evidence="3" id="KW-1185">Reference proteome</keyword>
<feature type="compositionally biased region" description="Pro residues" evidence="1">
    <location>
        <begin position="427"/>
        <end position="436"/>
    </location>
</feature>
<comment type="caution">
    <text evidence="2">The sequence shown here is derived from an EMBL/GenBank/DDBJ whole genome shotgun (WGS) entry which is preliminary data.</text>
</comment>
<feature type="compositionally biased region" description="Polar residues" evidence="1">
    <location>
        <begin position="339"/>
        <end position="359"/>
    </location>
</feature>
<dbReference type="OMA" id="TCKYFAR"/>
<name>A0A226CXM5_FOLCA</name>
<proteinExistence type="predicted"/>
<evidence type="ECO:0000313" key="3">
    <source>
        <dbReference type="Proteomes" id="UP000198287"/>
    </source>
</evidence>
<accession>A0A226CXM5</accession>
<dbReference type="AlphaFoldDB" id="A0A226CXM5"/>
<feature type="region of interest" description="Disordered" evidence="1">
    <location>
        <begin position="412"/>
        <end position="436"/>
    </location>
</feature>
<evidence type="ECO:0000313" key="2">
    <source>
        <dbReference type="EMBL" id="OXA37171.1"/>
    </source>
</evidence>
<reference evidence="2 3" key="1">
    <citation type="submission" date="2015-12" db="EMBL/GenBank/DDBJ databases">
        <title>The genome of Folsomia candida.</title>
        <authorList>
            <person name="Faddeeva A."/>
            <person name="Derks M.F."/>
            <person name="Anvar Y."/>
            <person name="Smit S."/>
            <person name="Van Straalen N."/>
            <person name="Roelofs D."/>
        </authorList>
    </citation>
    <scope>NUCLEOTIDE SEQUENCE [LARGE SCALE GENOMIC DNA]</scope>
    <source>
        <strain evidence="2 3">VU population</strain>
        <tissue evidence="2">Whole body</tissue>
    </source>
</reference>
<dbReference type="EMBL" id="LNIX01000063">
    <property type="protein sequence ID" value="OXA37171.1"/>
    <property type="molecule type" value="Genomic_DNA"/>
</dbReference>
<dbReference type="Proteomes" id="UP000198287">
    <property type="component" value="Unassembled WGS sequence"/>
</dbReference>
<feature type="region of interest" description="Disordered" evidence="1">
    <location>
        <begin position="329"/>
        <end position="359"/>
    </location>
</feature>
<sequence length="436" mass="49418">MERYTCNNYIFTELDCPGGFFAKEKLNLTCKYFARTKNVSTAGAKFVGDVCDAGTTYEIDVLSNNEDDLSKFGEAIFLALLDDDEEEDGDEELDQILSELGKSKRKRKRDPLTNDVDDGEHLRVLKLLAKSMRITVAGCTPFVDEEFYRQVLKAFIYMASKNESVIQDVTTNEYKTLNIALNRCLQKRNLGFYLNGTVCDGYPKVDGIYYFRSEEYWKYRLTGYSARWRRHNPFVEAGWNAVEFVHGYCFETFVDNIMDLHTYEMALEGLFTAMVLKHWQVPVTLKQDIFWNNVLNTKDIQQTMRSLDACVIGGTKMSPFTKRLDRPYVGQEASENPKPDTSTSTVDSGAESSSNDTQKGWTKGIEAYWEWYESKGGFKEISKNFGFCINNANLVGNKDEMEDHVQSYKEIACPDAQPESGGTAAPPAAPPPPSDA</sequence>
<organism evidence="2 3">
    <name type="scientific">Folsomia candida</name>
    <name type="common">Springtail</name>
    <dbReference type="NCBI Taxonomy" id="158441"/>
    <lineage>
        <taxon>Eukaryota</taxon>
        <taxon>Metazoa</taxon>
        <taxon>Ecdysozoa</taxon>
        <taxon>Arthropoda</taxon>
        <taxon>Hexapoda</taxon>
        <taxon>Collembola</taxon>
        <taxon>Entomobryomorpha</taxon>
        <taxon>Isotomoidea</taxon>
        <taxon>Isotomidae</taxon>
        <taxon>Proisotominae</taxon>
        <taxon>Folsomia</taxon>
    </lineage>
</organism>
<evidence type="ECO:0000256" key="1">
    <source>
        <dbReference type="SAM" id="MobiDB-lite"/>
    </source>
</evidence>
<dbReference type="OrthoDB" id="8279969at2759"/>
<gene>
    <name evidence="2" type="ORF">Fcan01_28043</name>
</gene>
<protein>
    <submittedName>
        <fullName evidence="2">Uncharacterized protein</fullName>
    </submittedName>
</protein>